<sequence length="1431" mass="154983">MSVWSRPFRASAEKKAPVSEVASPEGSSVELQTWLAGLDSYAGPDTALAFAKTAAGCIDLTHAHPSGLAQLLAGRKTRLSTLIREPEHYTSAKRAAGSLRAKVFELSTDRGIDVGYLAAGLARWSVVGGQNSGAVCAPVLLAAVALTVRAGQDDYELQLMEQAKVNPALVAHLAQNANIRVDAPALGRLAYSTARFDPAPVLDKLRTLLAPIAGATVENDLLVSTFAFLADNLRDPALLAGTELLDRLQRNSGGDILPVELEPDFSRFTPLDDRLPEDEILVRDADPQQQYVLDLIGQGESVLVSTPPGTGQTQTAINAIAQLVHDGKSVLVVGERRSTLNELAQILRSMDLDSLLLQLSAQTGPQQIKSQLIRSITRNEKASEPQLDSVFQTLVDHRHQLVDHVSSLHNVRERWGCSPYQAMQSLAELTSIHPAPATTVRLKRSVLDSIKDRGELSGRLRRAAELGSFSKVAVGSAWHGARLVTRKETETAYALAETLFRQVPAFAGKMREVADFGQIRHGNTFAEWGRQLDMLVAIRESLDKFKSDVFDWPIDEMIAATATAAWRRDRGIDMPALQRARYRRNAKDFVRPGVHIADLHDSLVLVNEQSSLWSEAATSKRHPTVPAGLAELNSSYRELSEKLQTLGTTLERTVDGGDLANSNAGELVGRLDALVQDRESLETLPERTLLLESMREQGLGELLDDLARREVAASETRAELELAWWQSALEAMISGDGYLAMSDGDKLRRLEAEFRLADQAHVAAGPARIRWKLAQQWREVVAGRNRQGEMLRNVLKDGRVSLEALGVQAPDLLKNLVPVFTASPLVVPSVIPAGLRFDTVVILDAESTSLQSALPALARAEQVVAFGDEQTACPRSFSVAVGDPENRAQDQHPLESVFGALSRVLARHRLTVSYRAVDEDLVLQLSRGFYDSQLQRLPDGRAVTGLERSLTVDYLPDGKGLPGAGDSGVESVVAEVNRVVDMVFEHARVRPRESLAVITASDRHAVRVAQAIRLQMANHPLLAAFFESGPESFRVVTVDRAAGLVRDRVIFSLGYGRTPHGRALHGFGPLSEPDGRAKFALAMTRARHHNHIISCFRPEDLDEKRLSHGAVDFFELLDRELGGNSLLGTPASRAQDSERQTGEDPLVADLADRLRARGARVWHHYDGALDIVAAPDPVTLLGREDHEIPVPVAVESDGTAKYRSMSVRERSRLRPQMLEQLGWRYVPLWTIEVFTDPSSCADQIGRYLGLVSSAGEEELPSLMGTALDTSMTAVIDSPRSRRRTAAGEHAAPNVHRPGATGPETAKAEQNATAPTEHGGEADGVNSATGAKEAGEKGGGAEGGSPAEPTPGKTATASEGSVTTVNEPDKNTNGVAAPGNGTDTPDAPGATSDDAEVLPKVAPHDAAHTWGDDLGDHGHDEWLRENKPPHWS</sequence>
<comment type="caution">
    <text evidence="2">The sequence shown here is derived from an EMBL/GenBank/DDBJ whole genome shotgun (WGS) entry which is preliminary data.</text>
</comment>
<feature type="compositionally biased region" description="Polar residues" evidence="1">
    <location>
        <begin position="1352"/>
        <end position="1373"/>
    </location>
</feature>
<dbReference type="RefSeq" id="WP_110500990.1">
    <property type="nucleotide sequence ID" value="NZ_QJVD01000010.1"/>
</dbReference>
<keyword evidence="3" id="KW-1185">Reference proteome</keyword>
<name>A0A2V5L8Y9_9MICC</name>
<accession>A0A2V5L8Y9</accession>
<dbReference type="SUPFAM" id="SSF52540">
    <property type="entry name" value="P-loop containing nucleoside triphosphate hydrolases"/>
    <property type="match status" value="1"/>
</dbReference>
<evidence type="ECO:0000313" key="3">
    <source>
        <dbReference type="Proteomes" id="UP000247832"/>
    </source>
</evidence>
<protein>
    <submittedName>
        <fullName evidence="2">AAA family ATPase</fullName>
    </submittedName>
</protein>
<dbReference type="EMBL" id="QJVD01000010">
    <property type="protein sequence ID" value="PYI67192.1"/>
    <property type="molecule type" value="Genomic_DNA"/>
</dbReference>
<feature type="compositionally biased region" description="Basic and acidic residues" evidence="1">
    <location>
        <begin position="1401"/>
        <end position="1431"/>
    </location>
</feature>
<proteinExistence type="predicted"/>
<evidence type="ECO:0000256" key="1">
    <source>
        <dbReference type="SAM" id="MobiDB-lite"/>
    </source>
</evidence>
<dbReference type="Gene3D" id="3.40.50.300">
    <property type="entry name" value="P-loop containing nucleotide triphosphate hydrolases"/>
    <property type="match status" value="2"/>
</dbReference>
<dbReference type="Proteomes" id="UP000247832">
    <property type="component" value="Unassembled WGS sequence"/>
</dbReference>
<dbReference type="InterPro" id="IPR027417">
    <property type="entry name" value="P-loop_NTPase"/>
</dbReference>
<evidence type="ECO:0000313" key="2">
    <source>
        <dbReference type="EMBL" id="PYI67192.1"/>
    </source>
</evidence>
<organism evidence="2 3">
    <name type="scientific">Arthrobacter livingstonensis</name>
    <dbReference type="NCBI Taxonomy" id="670078"/>
    <lineage>
        <taxon>Bacteria</taxon>
        <taxon>Bacillati</taxon>
        <taxon>Actinomycetota</taxon>
        <taxon>Actinomycetes</taxon>
        <taxon>Micrococcales</taxon>
        <taxon>Micrococcaceae</taxon>
        <taxon>Arthrobacter</taxon>
    </lineage>
</organism>
<dbReference type="OrthoDB" id="9757917at2"/>
<gene>
    <name evidence="2" type="ORF">CVV68_10615</name>
</gene>
<feature type="region of interest" description="Disordered" evidence="1">
    <location>
        <begin position="1276"/>
        <end position="1431"/>
    </location>
</feature>
<reference evidence="2 3" key="1">
    <citation type="submission" date="2018-05" db="EMBL/GenBank/DDBJ databases">
        <title>Genetic diversity of glacier-inhabiting Cryobacterium bacteria in China and description of Cryobacterium mengkeensis sp. nov. and Arthrobacter glacialis sp. nov.</title>
        <authorList>
            <person name="Liu Q."/>
            <person name="Xin Y.-H."/>
        </authorList>
    </citation>
    <scope>NUCLEOTIDE SEQUENCE [LARGE SCALE GENOMIC DNA]</scope>
    <source>
        <strain evidence="2 3">LI2</strain>
    </source>
</reference>